<reference evidence="5" key="1">
    <citation type="submission" date="2016-12" db="EMBL/GenBank/DDBJ databases">
        <title>Draft Genome Sequences od Carboxydothermus pertinax and islandicus, Hydrogenogenic Carboxydotrophic Bacteria.</title>
        <authorList>
            <person name="Fukuyama Y."/>
            <person name="Ohmae K."/>
            <person name="Yoneda Y."/>
            <person name="Yoshida T."/>
            <person name="Sako Y."/>
        </authorList>
    </citation>
    <scope>NUCLEOTIDE SEQUENCE [LARGE SCALE GENOMIC DNA]</scope>
    <source>
        <strain evidence="5">Ug1</strain>
    </source>
</reference>
<dbReference type="InterPro" id="IPR040452">
    <property type="entry name" value="SfsA_C"/>
</dbReference>
<dbReference type="CDD" id="cd22359">
    <property type="entry name" value="SfsA-like_bacterial"/>
    <property type="match status" value="1"/>
</dbReference>
<dbReference type="Pfam" id="PF03749">
    <property type="entry name" value="SfsA"/>
    <property type="match status" value="1"/>
</dbReference>
<dbReference type="PANTHER" id="PTHR30545:SF2">
    <property type="entry name" value="SUGAR FERMENTATION STIMULATION PROTEIN A"/>
    <property type="match status" value="1"/>
</dbReference>
<dbReference type="HAMAP" id="MF_00095">
    <property type="entry name" value="SfsA"/>
    <property type="match status" value="1"/>
</dbReference>
<organism evidence="4 5">
    <name type="scientific">Carboxydothermus pertinax</name>
    <dbReference type="NCBI Taxonomy" id="870242"/>
    <lineage>
        <taxon>Bacteria</taxon>
        <taxon>Bacillati</taxon>
        <taxon>Bacillota</taxon>
        <taxon>Clostridia</taxon>
        <taxon>Thermoanaerobacterales</taxon>
        <taxon>Thermoanaerobacteraceae</taxon>
        <taxon>Carboxydothermus</taxon>
    </lineage>
</organism>
<dbReference type="InterPro" id="IPR041465">
    <property type="entry name" value="SfsA_N"/>
</dbReference>
<proteinExistence type="inferred from homology"/>
<dbReference type="EMBL" id="BDJK01000006">
    <property type="protein sequence ID" value="GAV21758.1"/>
    <property type="molecule type" value="Genomic_DNA"/>
</dbReference>
<evidence type="ECO:0000313" key="4">
    <source>
        <dbReference type="EMBL" id="GAV21758.1"/>
    </source>
</evidence>
<protein>
    <recommendedName>
        <fullName evidence="1">Sugar fermentation stimulation protein homolog</fullName>
    </recommendedName>
</protein>
<dbReference type="InterPro" id="IPR005224">
    <property type="entry name" value="SfsA"/>
</dbReference>
<dbReference type="RefSeq" id="WP_075858212.1">
    <property type="nucleotide sequence ID" value="NZ_BDJK01000006.1"/>
</dbReference>
<evidence type="ECO:0000259" key="3">
    <source>
        <dbReference type="Pfam" id="PF17746"/>
    </source>
</evidence>
<name>A0A1L8CS56_9THEO</name>
<comment type="caution">
    <text evidence="4">The sequence shown here is derived from an EMBL/GenBank/DDBJ whole genome shotgun (WGS) entry which is preliminary data.</text>
</comment>
<evidence type="ECO:0000313" key="5">
    <source>
        <dbReference type="Proteomes" id="UP000187485"/>
    </source>
</evidence>
<dbReference type="PANTHER" id="PTHR30545">
    <property type="entry name" value="SUGAR FERMENTATION STIMULATION PROTEIN A"/>
    <property type="match status" value="1"/>
</dbReference>
<keyword evidence="5" id="KW-1185">Reference proteome</keyword>
<dbReference type="Gene3D" id="2.40.50.580">
    <property type="match status" value="1"/>
</dbReference>
<sequence>MKFDFTPIPAVFNQKLNRFVGEVFLEGKKILVHIPNSGRLQEILTSGREVYLREGKTSGRKYQYDLVLAKMPDSLVLVDSLLPNKIAKNLLEEGIIKPFGQKIDRVVAEQRKGQSRFDFKVQIENTTGFIEVKSVTLVEGKDALFPDAPTIRGVKHLEELKALSSEHLAAVIFLICRDDAVVFKPNYKCDPRFALALKKAAVAGVKVKAYRLKISFEGVYLDREMEVVL</sequence>
<evidence type="ECO:0000256" key="1">
    <source>
        <dbReference type="HAMAP-Rule" id="MF_00095"/>
    </source>
</evidence>
<dbReference type="STRING" id="870242.cpu_02680"/>
<evidence type="ECO:0000259" key="2">
    <source>
        <dbReference type="Pfam" id="PF03749"/>
    </source>
</evidence>
<dbReference type="GO" id="GO:0003677">
    <property type="term" value="F:DNA binding"/>
    <property type="evidence" value="ECO:0007669"/>
    <property type="project" value="InterPro"/>
</dbReference>
<dbReference type="NCBIfam" id="TIGR00230">
    <property type="entry name" value="sfsA"/>
    <property type="match status" value="1"/>
</dbReference>
<dbReference type="OrthoDB" id="9802365at2"/>
<feature type="domain" description="SfsA N-terminal OB" evidence="3">
    <location>
        <begin position="15"/>
        <end position="78"/>
    </location>
</feature>
<accession>A0A1L8CS56</accession>
<dbReference type="Gene3D" id="3.40.1350.60">
    <property type="match status" value="1"/>
</dbReference>
<comment type="similarity">
    <text evidence="1">Belongs to the SfsA family.</text>
</comment>
<feature type="domain" description="Sugar fermentation stimulation protein C-terminal" evidence="2">
    <location>
        <begin position="82"/>
        <end position="216"/>
    </location>
</feature>
<dbReference type="Proteomes" id="UP000187485">
    <property type="component" value="Unassembled WGS sequence"/>
</dbReference>
<dbReference type="AlphaFoldDB" id="A0A1L8CS56"/>
<gene>
    <name evidence="1" type="primary">sfsA</name>
    <name evidence="4" type="ORF">cpu_02680</name>
</gene>
<dbReference type="Pfam" id="PF17746">
    <property type="entry name" value="SfsA_N"/>
    <property type="match status" value="1"/>
</dbReference>